<dbReference type="Proteomes" id="UP000014977">
    <property type="component" value="Unassembled WGS sequence"/>
</dbReference>
<dbReference type="AlphaFoldDB" id="S7V2K2"/>
<gene>
    <name evidence="2" type="ORF">dsmv_0288</name>
</gene>
<reference evidence="2 3" key="1">
    <citation type="journal article" date="2013" name="Genome Announc.">
        <title>Draft genome sequences for three mercury-methylating, sulfate-reducing bacteria.</title>
        <authorList>
            <person name="Brown S.D."/>
            <person name="Hurt R.A.Jr."/>
            <person name="Gilmour C.C."/>
            <person name="Elias D.A."/>
        </authorList>
    </citation>
    <scope>NUCLEOTIDE SEQUENCE [LARGE SCALE GENOMIC DNA]</scope>
    <source>
        <strain evidence="2 3">DSM 2059</strain>
    </source>
</reference>
<keyword evidence="3" id="KW-1185">Reference proteome</keyword>
<evidence type="ECO:0000313" key="2">
    <source>
        <dbReference type="EMBL" id="EPR38878.1"/>
    </source>
</evidence>
<comment type="caution">
    <text evidence="2">The sequence shown here is derived from an EMBL/GenBank/DDBJ whole genome shotgun (WGS) entry which is preliminary data.</text>
</comment>
<proteinExistence type="predicted"/>
<organism evidence="2 3">
    <name type="scientific">Desulfococcus multivorans DSM 2059</name>
    <dbReference type="NCBI Taxonomy" id="1121405"/>
    <lineage>
        <taxon>Bacteria</taxon>
        <taxon>Pseudomonadati</taxon>
        <taxon>Thermodesulfobacteriota</taxon>
        <taxon>Desulfobacteria</taxon>
        <taxon>Desulfobacterales</taxon>
        <taxon>Desulfococcaceae</taxon>
        <taxon>Desulfococcus</taxon>
    </lineage>
</organism>
<dbReference type="EMBL" id="ATHJ01000094">
    <property type="protein sequence ID" value="EPR38878.1"/>
    <property type="molecule type" value="Genomic_DNA"/>
</dbReference>
<name>S7V2K2_DESML</name>
<evidence type="ECO:0000256" key="1">
    <source>
        <dbReference type="SAM" id="MobiDB-lite"/>
    </source>
</evidence>
<accession>S7V2K2</accession>
<protein>
    <submittedName>
        <fullName evidence="2">Uncharacterized protein</fullName>
    </submittedName>
</protein>
<feature type="region of interest" description="Disordered" evidence="1">
    <location>
        <begin position="126"/>
        <end position="146"/>
    </location>
</feature>
<evidence type="ECO:0000313" key="3">
    <source>
        <dbReference type="Proteomes" id="UP000014977"/>
    </source>
</evidence>
<dbReference type="OrthoDB" id="5427101at2"/>
<sequence>MTAKEKKSTVHLIIETLMSGDPLRSKDITDIISGTSGKVVKVQDVASMLSRITDANKCELGFFIQKKRDGNRYTYRVVDEFLNVSPKQAYGMTLKTGKGRYSLEQALRDFPVLGKYVAPKPGKKAVTVKTRGGRPRKDQKKSVDKKSIGVGSTLTLRELTGGLGVEEIKALGELIDKVKDIALLKDINVNVNLTITVDGLWTK</sequence>
<dbReference type="RefSeq" id="WP_020876950.1">
    <property type="nucleotide sequence ID" value="NZ_ATHJ01000094.1"/>
</dbReference>